<evidence type="ECO:0000313" key="10">
    <source>
        <dbReference type="EMBL" id="CAD9311704.1"/>
    </source>
</evidence>
<dbReference type="GO" id="GO:0051156">
    <property type="term" value="P:glucose 6-phosphate metabolic process"/>
    <property type="evidence" value="ECO:0007669"/>
    <property type="project" value="TreeGrafter"/>
</dbReference>
<dbReference type="InterPro" id="IPR035476">
    <property type="entry name" value="SIS_PGI_1"/>
</dbReference>
<evidence type="ECO:0000256" key="6">
    <source>
        <dbReference type="ARBA" id="ARBA00023235"/>
    </source>
</evidence>
<dbReference type="CDD" id="cd05016">
    <property type="entry name" value="SIS_PGI_2"/>
    <property type="match status" value="1"/>
</dbReference>
<dbReference type="PRINTS" id="PR00662">
    <property type="entry name" value="G6PISOMERASE"/>
</dbReference>
<dbReference type="GO" id="GO:0006094">
    <property type="term" value="P:gluconeogenesis"/>
    <property type="evidence" value="ECO:0007669"/>
    <property type="project" value="UniProtKB-KW"/>
</dbReference>
<comment type="pathway">
    <text evidence="1 8">Carbohydrate degradation; glycolysis; D-glyceraldehyde 3-phosphate and glycerone phosphate from D-glucose: step 2/4.</text>
</comment>
<dbReference type="InterPro" id="IPR035482">
    <property type="entry name" value="SIS_PGI_2"/>
</dbReference>
<reference evidence="10" key="1">
    <citation type="submission" date="2021-01" db="EMBL/GenBank/DDBJ databases">
        <authorList>
            <person name="Corre E."/>
            <person name="Pelletier E."/>
            <person name="Niang G."/>
            <person name="Scheremetjew M."/>
            <person name="Finn R."/>
            <person name="Kale V."/>
            <person name="Holt S."/>
            <person name="Cochrane G."/>
            <person name="Meng A."/>
            <person name="Brown T."/>
            <person name="Cohen L."/>
        </authorList>
    </citation>
    <scope>NUCLEOTIDE SEQUENCE</scope>
    <source>
        <strain evidence="10">CCMP 410</strain>
    </source>
</reference>
<dbReference type="InterPro" id="IPR046348">
    <property type="entry name" value="SIS_dom_sf"/>
</dbReference>
<dbReference type="EMBL" id="HBGK01052135">
    <property type="protein sequence ID" value="CAD9311704.1"/>
    <property type="molecule type" value="Transcribed_RNA"/>
</dbReference>
<dbReference type="PANTHER" id="PTHR11469:SF1">
    <property type="entry name" value="GLUCOSE-6-PHOSPHATE ISOMERASE"/>
    <property type="match status" value="1"/>
</dbReference>
<dbReference type="GO" id="GO:0097367">
    <property type="term" value="F:carbohydrate derivative binding"/>
    <property type="evidence" value="ECO:0007669"/>
    <property type="project" value="InterPro"/>
</dbReference>
<evidence type="ECO:0000256" key="5">
    <source>
        <dbReference type="ARBA" id="ARBA00023152"/>
    </source>
</evidence>
<dbReference type="Gene3D" id="3.40.50.10490">
    <property type="entry name" value="Glucose-6-phosphate isomerase like protein, domain 1"/>
    <property type="match status" value="2"/>
</dbReference>
<dbReference type="Pfam" id="PF00342">
    <property type="entry name" value="PGI"/>
    <property type="match status" value="1"/>
</dbReference>
<keyword evidence="5 8" id="KW-0324">Glycolysis</keyword>
<evidence type="ECO:0000256" key="8">
    <source>
        <dbReference type="RuleBase" id="RU000612"/>
    </source>
</evidence>
<evidence type="ECO:0000256" key="1">
    <source>
        <dbReference type="ARBA" id="ARBA00004926"/>
    </source>
</evidence>
<dbReference type="GO" id="GO:0004347">
    <property type="term" value="F:glucose-6-phosphate isomerase activity"/>
    <property type="evidence" value="ECO:0007669"/>
    <property type="project" value="UniProtKB-EC"/>
</dbReference>
<dbReference type="InterPro" id="IPR023096">
    <property type="entry name" value="G6P_Isomerase_C"/>
</dbReference>
<name>A0A6U5PUS3_9STRA</name>
<dbReference type="AlphaFoldDB" id="A0A6U5PUS3"/>
<dbReference type="GO" id="GO:0006096">
    <property type="term" value="P:glycolytic process"/>
    <property type="evidence" value="ECO:0007669"/>
    <property type="project" value="UniProtKB-UniPathway"/>
</dbReference>
<evidence type="ECO:0000256" key="2">
    <source>
        <dbReference type="ARBA" id="ARBA00006604"/>
    </source>
</evidence>
<evidence type="ECO:0000256" key="7">
    <source>
        <dbReference type="ARBA" id="ARBA00029321"/>
    </source>
</evidence>
<protein>
    <recommendedName>
        <fullName evidence="3 8">Glucose-6-phosphate isomerase</fullName>
        <ecNumber evidence="3 8">5.3.1.9</ecNumber>
    </recommendedName>
</protein>
<dbReference type="SUPFAM" id="SSF53697">
    <property type="entry name" value="SIS domain"/>
    <property type="match status" value="1"/>
</dbReference>
<comment type="catalytic activity">
    <reaction evidence="7 8">
        <text>alpha-D-glucose 6-phosphate = beta-D-fructose 6-phosphate</text>
        <dbReference type="Rhea" id="RHEA:11816"/>
        <dbReference type="ChEBI" id="CHEBI:57634"/>
        <dbReference type="ChEBI" id="CHEBI:58225"/>
        <dbReference type="EC" id="5.3.1.9"/>
    </reaction>
</comment>
<evidence type="ECO:0000313" key="9">
    <source>
        <dbReference type="EMBL" id="CAD9311703.1"/>
    </source>
</evidence>
<dbReference type="CDD" id="cd05015">
    <property type="entry name" value="SIS_PGI_1"/>
    <property type="match status" value="1"/>
</dbReference>
<accession>A0A6U5PUS3</accession>
<keyword evidence="4 8" id="KW-0312">Gluconeogenesis</keyword>
<dbReference type="PROSITE" id="PS00765">
    <property type="entry name" value="P_GLUCOSE_ISOMERASE_1"/>
    <property type="match status" value="1"/>
</dbReference>
<dbReference type="InterPro" id="IPR001672">
    <property type="entry name" value="G6P_Isomerase"/>
</dbReference>
<dbReference type="EMBL" id="HBGK01052134">
    <property type="protein sequence ID" value="CAD9311703.1"/>
    <property type="molecule type" value="Transcribed_RNA"/>
</dbReference>
<evidence type="ECO:0000256" key="4">
    <source>
        <dbReference type="ARBA" id="ARBA00022432"/>
    </source>
</evidence>
<dbReference type="Gene3D" id="1.10.1390.10">
    <property type="match status" value="1"/>
</dbReference>
<evidence type="ECO:0000256" key="3">
    <source>
        <dbReference type="ARBA" id="ARBA00011952"/>
    </source>
</evidence>
<sequence length="544" mass="60476">MHLRNLCNDSARCGGLIAHMVSVGQRRIILDYSRQLVTGQTMELLFDLADSVGFTQKRADMKSGIRINTTEDRAVLHHVLRMPKEYLYRENPEGASLLKAVHQVREQIRDFTDCVRSELHMGVTGKPFKNVLSIGIGGSHLGPEFVYEALRADRSAALASEGRQVRFLANVDPVDFYLCTKDLDPAETLIVIVSKTFTTAETMLNARTARDWLVSNLTRPHLGEGDVVAKHMVAVSCNTGRCVEFGISANRVFGFWDWVGGRYSVCSAVGLVPLSLHYSYEVMEQFLNGAHNMDEHFFNSPLRDNIPLILGLLGVWNSTFLGYGVRALLPYSQALRRFPAHIQQVDMESNGKRVTLDGLPLAHPSGEVNFGEPGTNGQHSFYQLMHQGRVIPADFIGFMESQHPMDLEGEAVSNHDELMSNFFAQPDALAYGKTITDLIQEGVPEELHQHMAFPGNRPSSSILMTRLDAFAVGQLLAMYEHRTAVQGFIWGINSWDQYGVEIGKVLAKQVRTQLRATRKTGASVQGFNGSTSSLLEAYLAHGKH</sequence>
<dbReference type="GO" id="GO:0005829">
    <property type="term" value="C:cytosol"/>
    <property type="evidence" value="ECO:0007669"/>
    <property type="project" value="TreeGrafter"/>
</dbReference>
<gene>
    <name evidence="9" type="ORF">GOCE00092_LOCUS27441</name>
    <name evidence="10" type="ORF">GOCE00092_LOCUS27442</name>
</gene>
<dbReference type="NCBIfam" id="NF001211">
    <property type="entry name" value="PRK00179.1"/>
    <property type="match status" value="1"/>
</dbReference>
<comment type="similarity">
    <text evidence="2 8">Belongs to the GPI family.</text>
</comment>
<dbReference type="FunFam" id="3.40.50.10490:FF:000031">
    <property type="entry name" value="Glucose-6-phosphate isomerase"/>
    <property type="match status" value="1"/>
</dbReference>
<dbReference type="InterPro" id="IPR018189">
    <property type="entry name" value="Phosphoglucose_isomerase_CS"/>
</dbReference>
<dbReference type="UniPathway" id="UPA00109">
    <property type="reaction ID" value="UER00181"/>
</dbReference>
<organism evidence="10">
    <name type="scientific">Grammatophora oceanica</name>
    <dbReference type="NCBI Taxonomy" id="210454"/>
    <lineage>
        <taxon>Eukaryota</taxon>
        <taxon>Sar</taxon>
        <taxon>Stramenopiles</taxon>
        <taxon>Ochrophyta</taxon>
        <taxon>Bacillariophyta</taxon>
        <taxon>Fragilariophyceae</taxon>
        <taxon>Fragilariophycidae</taxon>
        <taxon>Rhabdonematales</taxon>
        <taxon>Grammatophoraceae</taxon>
        <taxon>Grammatophora</taxon>
    </lineage>
</organism>
<proteinExistence type="inferred from homology"/>
<dbReference type="PROSITE" id="PS51463">
    <property type="entry name" value="P_GLUCOSE_ISOMERASE_3"/>
    <property type="match status" value="1"/>
</dbReference>
<dbReference type="EC" id="5.3.1.9" evidence="3 8"/>
<keyword evidence="6 8" id="KW-0413">Isomerase</keyword>
<dbReference type="GO" id="GO:0048029">
    <property type="term" value="F:monosaccharide binding"/>
    <property type="evidence" value="ECO:0007669"/>
    <property type="project" value="TreeGrafter"/>
</dbReference>
<dbReference type="PANTHER" id="PTHR11469">
    <property type="entry name" value="GLUCOSE-6-PHOSPHATE ISOMERASE"/>
    <property type="match status" value="1"/>
</dbReference>
<dbReference type="HAMAP" id="MF_00473">
    <property type="entry name" value="G6P_isomerase"/>
    <property type="match status" value="1"/>
</dbReference>